<keyword evidence="3" id="KW-1185">Reference proteome</keyword>
<dbReference type="AlphaFoldDB" id="A0AAW0FE42"/>
<comment type="caution">
    <text evidence="2">The sequence shown here is derived from an EMBL/GenBank/DDBJ whole genome shotgun (WGS) entry which is preliminary data.</text>
</comment>
<feature type="region of interest" description="Disordered" evidence="1">
    <location>
        <begin position="92"/>
        <end position="171"/>
    </location>
</feature>
<sequence length="171" mass="19790">MLCRNHLLRFSTESDIAVADTGYRPPLHETDEQTETDTNELMTLDRSSSGHLYVKSQVVDYQFRGQLLQDYNVLDFLIDTYEVDTSQDQYLKQSEKESLGTNTSNLESDQYTGSSSSAGRKPNPRSFYLKEHPKFNSKHRIIRSKGHRNLPNFIGKRFPQQDDQPYISPLH</sequence>
<evidence type="ECO:0000256" key="1">
    <source>
        <dbReference type="SAM" id="MobiDB-lite"/>
    </source>
</evidence>
<gene>
    <name evidence="2" type="ORF">QCA50_018016</name>
</gene>
<reference evidence="2 3" key="1">
    <citation type="submission" date="2022-09" db="EMBL/GenBank/DDBJ databases">
        <authorList>
            <person name="Palmer J.M."/>
        </authorList>
    </citation>
    <scope>NUCLEOTIDE SEQUENCE [LARGE SCALE GENOMIC DNA]</scope>
    <source>
        <strain evidence="2 3">DSM 7382</strain>
    </source>
</reference>
<evidence type="ECO:0000313" key="3">
    <source>
        <dbReference type="Proteomes" id="UP001385951"/>
    </source>
</evidence>
<dbReference type="EMBL" id="JASBNA010000065">
    <property type="protein sequence ID" value="KAK7678876.1"/>
    <property type="molecule type" value="Genomic_DNA"/>
</dbReference>
<protein>
    <submittedName>
        <fullName evidence="2">Uncharacterized protein</fullName>
    </submittedName>
</protein>
<dbReference type="Proteomes" id="UP001385951">
    <property type="component" value="Unassembled WGS sequence"/>
</dbReference>
<accession>A0AAW0FE42</accession>
<feature type="compositionally biased region" description="Polar residues" evidence="1">
    <location>
        <begin position="99"/>
        <end position="118"/>
    </location>
</feature>
<proteinExistence type="predicted"/>
<evidence type="ECO:0000313" key="2">
    <source>
        <dbReference type="EMBL" id="KAK7678876.1"/>
    </source>
</evidence>
<feature type="compositionally biased region" description="Basic residues" evidence="1">
    <location>
        <begin position="135"/>
        <end position="148"/>
    </location>
</feature>
<name>A0AAW0FE42_9APHY</name>
<organism evidence="2 3">
    <name type="scientific">Cerrena zonata</name>
    <dbReference type="NCBI Taxonomy" id="2478898"/>
    <lineage>
        <taxon>Eukaryota</taxon>
        <taxon>Fungi</taxon>
        <taxon>Dikarya</taxon>
        <taxon>Basidiomycota</taxon>
        <taxon>Agaricomycotina</taxon>
        <taxon>Agaricomycetes</taxon>
        <taxon>Polyporales</taxon>
        <taxon>Cerrenaceae</taxon>
        <taxon>Cerrena</taxon>
    </lineage>
</organism>